<dbReference type="OrthoDB" id="433485at2759"/>
<feature type="region of interest" description="Disordered" evidence="1">
    <location>
        <begin position="176"/>
        <end position="261"/>
    </location>
</feature>
<feature type="compositionally biased region" description="Low complexity" evidence="1">
    <location>
        <begin position="220"/>
        <end position="246"/>
    </location>
</feature>
<dbReference type="Proteomes" id="UP001152797">
    <property type="component" value="Unassembled WGS sequence"/>
</dbReference>
<dbReference type="Gene3D" id="1.25.40.10">
    <property type="entry name" value="Tetratricopeptide repeat domain"/>
    <property type="match status" value="2"/>
</dbReference>
<protein>
    <submittedName>
        <fullName evidence="3">Uncharacterized protein</fullName>
    </submittedName>
</protein>
<dbReference type="AlphaFoldDB" id="A0A9P1CYL2"/>
<evidence type="ECO:0000313" key="5">
    <source>
        <dbReference type="Proteomes" id="UP001152797"/>
    </source>
</evidence>
<dbReference type="EMBL" id="CAMXCT020002680">
    <property type="protein sequence ID" value="CAL1153180.1"/>
    <property type="molecule type" value="Genomic_DNA"/>
</dbReference>
<reference evidence="3" key="1">
    <citation type="submission" date="2022-10" db="EMBL/GenBank/DDBJ databases">
        <authorList>
            <person name="Chen Y."/>
            <person name="Dougan E. K."/>
            <person name="Chan C."/>
            <person name="Rhodes N."/>
            <person name="Thang M."/>
        </authorList>
    </citation>
    <scope>NUCLEOTIDE SEQUENCE</scope>
</reference>
<evidence type="ECO:0000256" key="2">
    <source>
        <dbReference type="SAM" id="Phobius"/>
    </source>
</evidence>
<evidence type="ECO:0000313" key="3">
    <source>
        <dbReference type="EMBL" id="CAI3999805.1"/>
    </source>
</evidence>
<reference evidence="4" key="2">
    <citation type="submission" date="2024-04" db="EMBL/GenBank/DDBJ databases">
        <authorList>
            <person name="Chen Y."/>
            <person name="Shah S."/>
            <person name="Dougan E. K."/>
            <person name="Thang M."/>
            <person name="Chan C."/>
        </authorList>
    </citation>
    <scope>NUCLEOTIDE SEQUENCE [LARGE SCALE GENOMIC DNA]</scope>
</reference>
<gene>
    <name evidence="3" type="ORF">C1SCF055_LOCUS25977</name>
</gene>
<accession>A0A9P1CYL2</accession>
<keyword evidence="5" id="KW-1185">Reference proteome</keyword>
<dbReference type="InterPro" id="IPR011990">
    <property type="entry name" value="TPR-like_helical_dom_sf"/>
</dbReference>
<keyword evidence="2" id="KW-0812">Transmembrane</keyword>
<evidence type="ECO:0000313" key="4">
    <source>
        <dbReference type="EMBL" id="CAL1153180.1"/>
    </source>
</evidence>
<dbReference type="EMBL" id="CAMXCT010002680">
    <property type="protein sequence ID" value="CAI3999805.1"/>
    <property type="molecule type" value="Genomic_DNA"/>
</dbReference>
<organism evidence="3">
    <name type="scientific">Cladocopium goreaui</name>
    <dbReference type="NCBI Taxonomy" id="2562237"/>
    <lineage>
        <taxon>Eukaryota</taxon>
        <taxon>Sar</taxon>
        <taxon>Alveolata</taxon>
        <taxon>Dinophyceae</taxon>
        <taxon>Suessiales</taxon>
        <taxon>Symbiodiniaceae</taxon>
        <taxon>Cladocopium</taxon>
    </lineage>
</organism>
<feature type="compositionally biased region" description="Low complexity" evidence="1">
    <location>
        <begin position="178"/>
        <end position="188"/>
    </location>
</feature>
<feature type="compositionally biased region" description="Polar residues" evidence="1">
    <location>
        <begin position="189"/>
        <end position="219"/>
    </location>
</feature>
<dbReference type="EMBL" id="CAMXCT030002680">
    <property type="protein sequence ID" value="CAL4787117.1"/>
    <property type="molecule type" value="Genomic_DNA"/>
</dbReference>
<name>A0A9P1CYL2_9DINO</name>
<dbReference type="SUPFAM" id="SSF48452">
    <property type="entry name" value="TPR-like"/>
    <property type="match status" value="2"/>
</dbReference>
<comment type="caution">
    <text evidence="3">The sequence shown here is derived from an EMBL/GenBank/DDBJ whole genome shotgun (WGS) entry which is preliminary data.</text>
</comment>
<evidence type="ECO:0000256" key="1">
    <source>
        <dbReference type="SAM" id="MobiDB-lite"/>
    </source>
</evidence>
<proteinExistence type="predicted"/>
<keyword evidence="2" id="KW-1133">Transmembrane helix</keyword>
<sequence>MEVPMAEELWRTKQGLWRPDHGVVRYSVPHWMKFRADAEDLLYILRNQVPANCKDWSLQLLNKAYCSSCRRYGSWDRLNLCLHDFLALFPRTFELFGPSKNLVRPLRYTVAAVADGEEEVMKRLALAKQQGVVHAQTPIDGAAGEASTRLIAATPDIQHTFADTWYIPSRSESKRSSLRSSYASRPTSAGASRPTSAGASRLSRPNSAVTRPSRPSTAGTSRPTSATRISRPTSATRASRPTSAASYQVHSRVAQSDMEGCSRSERRWRFQGGGAFALLNEVASAYVFRKEVDSALNVASASLRLLRAAEDLPGELVALKAPGEATADLHLCRGDTEPALRLLQEVISLSHDSGDVSDEVDAHVSCARLRVLRCEAAEATLSAEAAVKAASTEMTEAKALLGMAKVLGAKEEMSAAREAAQKAAALFKQKGYCSGEFLALDLAWQCSAAEATKLAQQSAQAFHSSGDLCSAAKAQLSASRHALRARSADVATAAAEKALQIFRELKHTKGEAEALQSLSAAEAARGRPSSSIKAAVDMVALYTRRGDLRGQAGEMAEKKTIYVNLGHTHIYIYICVYIYTYTVYIRIYIYIYILYIYIYIATAKTPEILNMYWTDIGVWKLMQIC</sequence>
<feature type="transmembrane region" description="Helical" evidence="2">
    <location>
        <begin position="570"/>
        <end position="600"/>
    </location>
</feature>
<keyword evidence="2" id="KW-0472">Membrane</keyword>